<evidence type="ECO:0000259" key="5">
    <source>
        <dbReference type="Pfam" id="PF24883"/>
    </source>
</evidence>
<feature type="compositionally biased region" description="Pro residues" evidence="4">
    <location>
        <begin position="51"/>
        <end position="60"/>
    </location>
</feature>
<feature type="repeat" description="WD" evidence="3">
    <location>
        <begin position="1071"/>
        <end position="1103"/>
    </location>
</feature>
<gene>
    <name evidence="6" type="ORF">RSOLAG22IIIB_12429</name>
</gene>
<dbReference type="PROSITE" id="PS00678">
    <property type="entry name" value="WD_REPEATS_1"/>
    <property type="match status" value="5"/>
</dbReference>
<feature type="repeat" description="WD" evidence="3">
    <location>
        <begin position="1244"/>
        <end position="1285"/>
    </location>
</feature>
<accession>A0A0K6GE43</accession>
<evidence type="ECO:0000313" key="7">
    <source>
        <dbReference type="Proteomes" id="UP000044841"/>
    </source>
</evidence>
<dbReference type="PANTHER" id="PTHR19879:SF9">
    <property type="entry name" value="TRANSCRIPTION INITIATION FACTOR TFIID SUBUNIT 5"/>
    <property type="match status" value="1"/>
</dbReference>
<feature type="repeat" description="WD" evidence="3">
    <location>
        <begin position="1114"/>
        <end position="1155"/>
    </location>
</feature>
<evidence type="ECO:0000256" key="3">
    <source>
        <dbReference type="PROSITE-ProRule" id="PRU00221"/>
    </source>
</evidence>
<dbReference type="Pfam" id="PF00400">
    <property type="entry name" value="WD40"/>
    <property type="match status" value="13"/>
</dbReference>
<dbReference type="SMART" id="SM00320">
    <property type="entry name" value="WD40"/>
    <property type="match status" value="14"/>
</dbReference>
<dbReference type="InterPro" id="IPR015943">
    <property type="entry name" value="WD40/YVTN_repeat-like_dom_sf"/>
</dbReference>
<dbReference type="PROSITE" id="PS50294">
    <property type="entry name" value="WD_REPEATS_REGION"/>
    <property type="match status" value="11"/>
</dbReference>
<keyword evidence="1 3" id="KW-0853">WD repeat</keyword>
<dbReference type="PANTHER" id="PTHR19879">
    <property type="entry name" value="TRANSCRIPTION INITIATION FACTOR TFIID"/>
    <property type="match status" value="1"/>
</dbReference>
<feature type="repeat" description="WD" evidence="3">
    <location>
        <begin position="943"/>
        <end position="984"/>
    </location>
</feature>
<feature type="domain" description="Nephrocystin 3-like N-terminal" evidence="5">
    <location>
        <begin position="247"/>
        <end position="399"/>
    </location>
</feature>
<dbReference type="Gene3D" id="2.130.10.10">
    <property type="entry name" value="YVTN repeat-like/Quinoprotein amine dehydrogenase"/>
    <property type="match status" value="5"/>
</dbReference>
<dbReference type="SUPFAM" id="SSF50978">
    <property type="entry name" value="WD40 repeat-like"/>
    <property type="match status" value="2"/>
</dbReference>
<reference evidence="6 7" key="1">
    <citation type="submission" date="2015-07" db="EMBL/GenBank/DDBJ databases">
        <authorList>
            <person name="Noorani M."/>
        </authorList>
    </citation>
    <scope>NUCLEOTIDE SEQUENCE [LARGE SCALE GENOMIC DNA]</scope>
    <source>
        <strain evidence="6">BBA 69670</strain>
    </source>
</reference>
<feature type="repeat" description="WD" evidence="3">
    <location>
        <begin position="1375"/>
        <end position="1407"/>
    </location>
</feature>
<evidence type="ECO:0000256" key="1">
    <source>
        <dbReference type="ARBA" id="ARBA00022574"/>
    </source>
</evidence>
<feature type="region of interest" description="Disordered" evidence="4">
    <location>
        <begin position="40"/>
        <end position="60"/>
    </location>
</feature>
<dbReference type="Pfam" id="PF24883">
    <property type="entry name" value="NPHP3_N"/>
    <property type="match status" value="1"/>
</dbReference>
<sequence>MPSSKSSRSCTLFWDLKLLFRREKTPDYRDTLVLKPTPGVTGTIAGKPDLQPQPKPPTNPNPFWSTCGTTIGGLIGCTFPGVLSPLKSTMSTFLEWVDSMEDIKNGDKEYRILASELRETAEFLRPQLDNPYCSALSEAIGKTVEYIADNFKVIEAERNLIRGRGLIEAQRHQNKIHGCLTAINEALERLRLQIQTEILTLTTKAEEDKLIDSLSPSQPALYGSNPQGIVRQYCAKDTRIAILDMLDSWSNDSSSYLMWMNGMAGTGKTTIAYSFARALRDCQKPTATFFCSGHPECRDVRKIIPTIAHQLANLSPEFRRQLVGLLKKDPSLAVLNDIPHQFTNLLKAPFEDVTRGSNDIIVLIDALDECDDLGQVGSFLDQLAKCIEGLPLKFLVTSRPEAWIRRKMQPAHSSELAQSIISLHDMDRSSVQADIKLYLRQELEFMQLPDQELELLALQCGALFIYAATLVRYIHPVGKSVPSHQRLSSVLQLGVQSSPLTPKALKAPNLYQDIDRLYALVVNNALDTDLSEDEKSNVRIVLQTVLCAKEPISIKTIAALCGLDNGTNDLSFALERLRSVIYAPQTSGLVSVFHASFPDFMFDKDRSNGLFCDPDKHNHLMAKQCFGLMEELRFNICDLGSSYMADAEAITPSQVEDAIESALSYACHYWAEHLARTTCNDLCEELKDFLSQRLLFWMEVLTLKGNITIGADELLLIVSWLLSISRDDDLITLAEDARNFVTSFAANPISISTPHIYTSLLPLCPRSSTIFKFYRDRFQKLIEPDHHATQLREVAALASWKHESVLSVAYSHDGTEIAFGCIDGTVGVRASRGGACIFSNPGDKGHQGPVRSMVFAPSGEIAIRTYLASGSDDGSIRIWNSHTSDDSVLTLRSVCRLDPPPDNYKIRSIAFLPNGNIASGSSDGTVCIWDLSGPDGKLIKGPLRGHTKAIWSIACSPDGKYVASGSDDHTIRFWNPKTGQQVRMLTAQTNDINSIDFSPDGKRLASGSSDRTICIWNVHEGKPVLPPFQAHSSKVQRVRFSPNGKHLASSSLDRSIRVWDPQNGKLTGGPFEGHMGPIYSIAFSPDSTRIISGSPDGTIQLWDPKRSALNDKSLDYHTNGVVSVAFSPDGRYMASCSYDATLRVWDVSNKNSPVPVGDPFRGHTGTVLSLAFSHDGTRVVTGSVDGTARVWDIRNRTEPTIFQEHKGRVRSVVFAPDSSFIVSAGDTTILRWSSTTGALIPDPLEGHTDEIKSVAISHDGTSIASGSADKTIRVWGIGTENAPAPRLLEGHSGKVWSVAYSTDGSKLVSGSSDGTIRLWDLRDGSSIGDPIIHKENEIIASVAFSPVGDYIAWGADDSTVRVWDWGKREYVGKPFEGHRDTVWSVAFSPDGTHIASGSHDGTIRIWDTQKRTPWVDGDDGANADWVLERDGWMKRGKDLLLWVPYEVARSLLTPHCRSVISSCGSLKLDLRDATLGGQWQGCYIQPEE</sequence>
<dbReference type="SUPFAM" id="SSF52540">
    <property type="entry name" value="P-loop containing nucleoside triphosphate hydrolases"/>
    <property type="match status" value="1"/>
</dbReference>
<dbReference type="InterPro" id="IPR036322">
    <property type="entry name" value="WD40_repeat_dom_sf"/>
</dbReference>
<dbReference type="InterPro" id="IPR020472">
    <property type="entry name" value="WD40_PAC1"/>
</dbReference>
<dbReference type="InterPro" id="IPR019775">
    <property type="entry name" value="WD40_repeat_CS"/>
</dbReference>
<dbReference type="InterPro" id="IPR001680">
    <property type="entry name" value="WD40_rpt"/>
</dbReference>
<evidence type="ECO:0000313" key="6">
    <source>
        <dbReference type="EMBL" id="CUA76644.1"/>
    </source>
</evidence>
<name>A0A0K6GE43_9AGAM</name>
<dbReference type="EMBL" id="CYGV01001730">
    <property type="protein sequence ID" value="CUA76644.1"/>
    <property type="molecule type" value="Genomic_DNA"/>
</dbReference>
<feature type="repeat" description="WD" evidence="3">
    <location>
        <begin position="843"/>
        <end position="889"/>
    </location>
</feature>
<dbReference type="Proteomes" id="UP000044841">
    <property type="component" value="Unassembled WGS sequence"/>
</dbReference>
<protein>
    <submittedName>
        <fullName evidence="6">Putative WD repeat-containing protein alr3466 [Nostoc sp, PCC 7120]</fullName>
    </submittedName>
</protein>
<evidence type="ECO:0000256" key="2">
    <source>
        <dbReference type="ARBA" id="ARBA00022737"/>
    </source>
</evidence>
<feature type="repeat" description="WD" evidence="3">
    <location>
        <begin position="1288"/>
        <end position="1329"/>
    </location>
</feature>
<feature type="repeat" description="WD" evidence="3">
    <location>
        <begin position="1160"/>
        <end position="1201"/>
    </location>
</feature>
<evidence type="ECO:0000256" key="4">
    <source>
        <dbReference type="SAM" id="MobiDB-lite"/>
    </source>
</evidence>
<keyword evidence="2" id="KW-0677">Repeat</keyword>
<proteinExistence type="predicted"/>
<feature type="repeat" description="WD" evidence="3">
    <location>
        <begin position="1332"/>
        <end position="1364"/>
    </location>
</feature>
<dbReference type="PRINTS" id="PR00320">
    <property type="entry name" value="GPROTEINBRPT"/>
</dbReference>
<dbReference type="InterPro" id="IPR056884">
    <property type="entry name" value="NPHP3-like_N"/>
</dbReference>
<keyword evidence="7" id="KW-1185">Reference proteome</keyword>
<organism evidence="6 7">
    <name type="scientific">Rhizoctonia solani</name>
    <dbReference type="NCBI Taxonomy" id="456999"/>
    <lineage>
        <taxon>Eukaryota</taxon>
        <taxon>Fungi</taxon>
        <taxon>Dikarya</taxon>
        <taxon>Basidiomycota</taxon>
        <taxon>Agaricomycotina</taxon>
        <taxon>Agaricomycetes</taxon>
        <taxon>Cantharellales</taxon>
        <taxon>Ceratobasidiaceae</taxon>
        <taxon>Rhizoctonia</taxon>
    </lineage>
</organism>
<dbReference type="InterPro" id="IPR027417">
    <property type="entry name" value="P-loop_NTPase"/>
</dbReference>
<feature type="repeat" description="WD" evidence="3">
    <location>
        <begin position="1028"/>
        <end position="1069"/>
    </location>
</feature>
<dbReference type="Gene3D" id="3.40.50.300">
    <property type="entry name" value="P-loop containing nucleotide triphosphate hydrolases"/>
    <property type="match status" value="1"/>
</dbReference>
<feature type="repeat" description="WD" evidence="3">
    <location>
        <begin position="1202"/>
        <end position="1242"/>
    </location>
</feature>
<dbReference type="CDD" id="cd00200">
    <property type="entry name" value="WD40"/>
    <property type="match status" value="2"/>
</dbReference>
<feature type="repeat" description="WD" evidence="3">
    <location>
        <begin position="906"/>
        <end position="932"/>
    </location>
</feature>
<dbReference type="PROSITE" id="PS50082">
    <property type="entry name" value="WD_REPEATS_2"/>
    <property type="match status" value="13"/>
</dbReference>
<feature type="repeat" description="WD" evidence="3">
    <location>
        <begin position="985"/>
        <end position="1026"/>
    </location>
</feature>